<evidence type="ECO:0000256" key="2">
    <source>
        <dbReference type="ARBA" id="ARBA00022692"/>
    </source>
</evidence>
<evidence type="ECO:0000313" key="6">
    <source>
        <dbReference type="EMBL" id="KAA8785002.1"/>
    </source>
</evidence>
<keyword evidence="2 5" id="KW-0812">Transmembrane</keyword>
<evidence type="ECO:0000256" key="5">
    <source>
        <dbReference type="SAM" id="Phobius"/>
    </source>
</evidence>
<evidence type="ECO:0000313" key="7">
    <source>
        <dbReference type="Proteomes" id="UP000323664"/>
    </source>
</evidence>
<dbReference type="Proteomes" id="UP000323664">
    <property type="component" value="Unassembled WGS sequence"/>
</dbReference>
<dbReference type="EMBL" id="RIAS01000007">
    <property type="protein sequence ID" value="KAA8785002.1"/>
    <property type="molecule type" value="Genomic_DNA"/>
</dbReference>
<keyword evidence="4 5" id="KW-0472">Membrane</keyword>
<reference evidence="6 7" key="1">
    <citation type="journal article" date="2019" name="J. Ind. Microbiol. Biotechnol.">
        <title>Paenibacillus amylolyticus 27C64 has a diverse set of carbohydrate-active enzymes and complete pectin deconstruction system.</title>
        <authorList>
            <person name="Keggi C."/>
            <person name="Doran-Peterson J."/>
        </authorList>
    </citation>
    <scope>NUCLEOTIDE SEQUENCE [LARGE SCALE GENOMIC DNA]</scope>
    <source>
        <strain evidence="6 7">27C64</strain>
    </source>
</reference>
<keyword evidence="3 5" id="KW-1133">Transmembrane helix</keyword>
<dbReference type="Pfam" id="PF07681">
    <property type="entry name" value="DoxX"/>
    <property type="match status" value="1"/>
</dbReference>
<comment type="subcellular location">
    <subcellularLocation>
        <location evidence="1">Membrane</location>
        <topology evidence="1">Multi-pass membrane protein</topology>
    </subcellularLocation>
</comment>
<dbReference type="PANTHER" id="PTHR39157">
    <property type="entry name" value="INTEGRAL MEMBRANE PROTEIN-RELATED"/>
    <property type="match status" value="1"/>
</dbReference>
<proteinExistence type="predicted"/>
<organism evidence="6 7">
    <name type="scientific">Paenibacillus amylolyticus</name>
    <dbReference type="NCBI Taxonomy" id="1451"/>
    <lineage>
        <taxon>Bacteria</taxon>
        <taxon>Bacillati</taxon>
        <taxon>Bacillota</taxon>
        <taxon>Bacilli</taxon>
        <taxon>Bacillales</taxon>
        <taxon>Paenibacillaceae</taxon>
        <taxon>Paenibacillus</taxon>
    </lineage>
</organism>
<evidence type="ECO:0000256" key="1">
    <source>
        <dbReference type="ARBA" id="ARBA00004141"/>
    </source>
</evidence>
<dbReference type="RefSeq" id="WP_123064806.1">
    <property type="nucleotide sequence ID" value="NZ_RIAS01000007.1"/>
</dbReference>
<accession>A0A5M9WTY4</accession>
<dbReference type="InterPro" id="IPR032808">
    <property type="entry name" value="DoxX"/>
</dbReference>
<feature type="transmembrane region" description="Helical" evidence="5">
    <location>
        <begin position="12"/>
        <end position="30"/>
    </location>
</feature>
<protein>
    <submittedName>
        <fullName evidence="6">DoxX family protein</fullName>
    </submittedName>
</protein>
<evidence type="ECO:0000256" key="4">
    <source>
        <dbReference type="ARBA" id="ARBA00023136"/>
    </source>
</evidence>
<gene>
    <name evidence="6" type="ORF">EC604_14240</name>
</gene>
<evidence type="ECO:0000256" key="3">
    <source>
        <dbReference type="ARBA" id="ARBA00022989"/>
    </source>
</evidence>
<name>A0A5M9WTY4_PAEAM</name>
<comment type="caution">
    <text evidence="6">The sequence shown here is derived from an EMBL/GenBank/DDBJ whole genome shotgun (WGS) entry which is preliminary data.</text>
</comment>
<dbReference type="PANTHER" id="PTHR39157:SF1">
    <property type="entry name" value="DOXX FAMILY PROTEIN"/>
    <property type="match status" value="1"/>
</dbReference>
<dbReference type="AlphaFoldDB" id="A0A5M9WTY4"/>
<dbReference type="OrthoDB" id="26941at2"/>
<dbReference type="GO" id="GO:0016020">
    <property type="term" value="C:membrane"/>
    <property type="evidence" value="ECO:0007669"/>
    <property type="project" value="UniProtKB-SubCell"/>
</dbReference>
<sequence>MFSFNQWLRENKVAMWILTVLRVYIGYDWMTHGWSKLTGGFQAGGFLTGALEKATGDHPAVQAWWATFLEKFAIPNAGLFDFVIPLGEFLVGLGLILGCFTTLAALMAMVMNFAFLFSGTVSTNAQLVVMEIFIVVAGANAGKIGLDHWVLPYLRGLFKKDRTIQPTDTPTITPTKRTA</sequence>
<feature type="transmembrane region" description="Helical" evidence="5">
    <location>
        <begin position="89"/>
        <end position="115"/>
    </location>
</feature>